<sequence length="269" mass="30145">MTQQQFTESRGFPKSHLAYGGWGFGGVQPAGQTGHMDLSHTRWALAALNHRPRHSAASDHMPATERSQLDLTNANAQHFLRLLQKHPSETRPQPETGDVGGEQKFDQLAIDDGGFYFSPIILAANKGRIERKAGRTFFRSYATATCDGVIALLASGVDMNDERVVAARVWLKQHGDWEYPYGIPRDYPEPWGEAVYFYHQAVRAEAYWRLGIGGDWAEQLIERLQRHQRSDGSIINQQSGLMKENDPLMCSALALIAAHYANRQINDVA</sequence>
<keyword evidence="2" id="KW-1185">Reference proteome</keyword>
<comment type="caution">
    <text evidence="1">The sequence shown here is derived from an EMBL/GenBank/DDBJ whole genome shotgun (WGS) entry which is preliminary data.</text>
</comment>
<dbReference type="AlphaFoldDB" id="M5RSG7"/>
<dbReference type="OrthoDB" id="250219at2"/>
<dbReference type="EMBL" id="ANOG01000896">
    <property type="protein sequence ID" value="EMI16904.1"/>
    <property type="molecule type" value="Genomic_DNA"/>
</dbReference>
<dbReference type="Proteomes" id="UP000011991">
    <property type="component" value="Unassembled WGS sequence"/>
</dbReference>
<reference evidence="1 2" key="1">
    <citation type="journal article" date="2013" name="Mar. Genomics">
        <title>Expression of sulfatases in Rhodopirellula baltica and the diversity of sulfatases in the genus Rhodopirellula.</title>
        <authorList>
            <person name="Wegner C.E."/>
            <person name="Richter-Heitmann T."/>
            <person name="Klindworth A."/>
            <person name="Klockow C."/>
            <person name="Richter M."/>
            <person name="Achstetter T."/>
            <person name="Glockner F.O."/>
            <person name="Harder J."/>
        </authorList>
    </citation>
    <scope>NUCLEOTIDE SEQUENCE [LARGE SCALE GENOMIC DNA]</scope>
    <source>
        <strain evidence="1 2">SM1</strain>
    </source>
</reference>
<protein>
    <submittedName>
        <fullName evidence="1">Cycloartenol synthase-like protein</fullName>
    </submittedName>
</protein>
<proteinExistence type="predicted"/>
<name>M5RSG7_9BACT</name>
<dbReference type="PATRIC" id="fig|1265738.3.peg.6159"/>
<organism evidence="1 2">
    <name type="scientific">Rhodopirellula maiorica SM1</name>
    <dbReference type="NCBI Taxonomy" id="1265738"/>
    <lineage>
        <taxon>Bacteria</taxon>
        <taxon>Pseudomonadati</taxon>
        <taxon>Planctomycetota</taxon>
        <taxon>Planctomycetia</taxon>
        <taxon>Pirellulales</taxon>
        <taxon>Pirellulaceae</taxon>
        <taxon>Novipirellula</taxon>
    </lineage>
</organism>
<evidence type="ECO:0000313" key="2">
    <source>
        <dbReference type="Proteomes" id="UP000011991"/>
    </source>
</evidence>
<evidence type="ECO:0000313" key="1">
    <source>
        <dbReference type="EMBL" id="EMI16904.1"/>
    </source>
</evidence>
<gene>
    <name evidence="1" type="ORF">RMSM_06184</name>
</gene>
<dbReference type="InterPro" id="IPR008930">
    <property type="entry name" value="Terpenoid_cyclase/PrenylTrfase"/>
</dbReference>
<accession>M5RSG7</accession>
<dbReference type="SUPFAM" id="SSF48239">
    <property type="entry name" value="Terpenoid cyclases/Protein prenyltransferases"/>
    <property type="match status" value="1"/>
</dbReference>
<dbReference type="RefSeq" id="WP_008705410.1">
    <property type="nucleotide sequence ID" value="NZ_ANOG01000896.1"/>
</dbReference>